<reference evidence="2" key="1">
    <citation type="submission" date="2023-06" db="EMBL/GenBank/DDBJ databases">
        <title>Genome-scale phylogeny and comparative genomics of the fungal order Sordariales.</title>
        <authorList>
            <consortium name="Lawrence Berkeley National Laboratory"/>
            <person name="Hensen N."/>
            <person name="Bonometti L."/>
            <person name="Westerberg I."/>
            <person name="Brannstrom I.O."/>
            <person name="Guillou S."/>
            <person name="Cros-Aarteil S."/>
            <person name="Calhoun S."/>
            <person name="Haridas S."/>
            <person name="Kuo A."/>
            <person name="Mondo S."/>
            <person name="Pangilinan J."/>
            <person name="Riley R."/>
            <person name="Labutti K."/>
            <person name="Andreopoulos B."/>
            <person name="Lipzen A."/>
            <person name="Chen C."/>
            <person name="Yanf M."/>
            <person name="Daum C."/>
            <person name="Ng V."/>
            <person name="Clum A."/>
            <person name="Steindorff A."/>
            <person name="Ohm R."/>
            <person name="Martin F."/>
            <person name="Silar P."/>
            <person name="Natvig D."/>
            <person name="Lalanne C."/>
            <person name="Gautier V."/>
            <person name="Ament-Velasquez S.L."/>
            <person name="Kruys A."/>
            <person name="Hutchinson M.I."/>
            <person name="Powell A.J."/>
            <person name="Barry K."/>
            <person name="Miller A.N."/>
            <person name="Grigoriev I.V."/>
            <person name="Debuchy R."/>
            <person name="Gladieux P."/>
            <person name="Thoren M.H."/>
            <person name="Johannesson H."/>
        </authorList>
    </citation>
    <scope>NUCLEOTIDE SEQUENCE</scope>
    <source>
        <strain evidence="2">SMH2532-1</strain>
    </source>
</reference>
<dbReference type="InterPro" id="IPR016161">
    <property type="entry name" value="Ald_DH/histidinol_DH"/>
</dbReference>
<dbReference type="EMBL" id="JAULSV010000005">
    <property type="protein sequence ID" value="KAK0643005.1"/>
    <property type="molecule type" value="Genomic_DNA"/>
</dbReference>
<organism evidence="2 3">
    <name type="scientific">Cercophora newfieldiana</name>
    <dbReference type="NCBI Taxonomy" id="92897"/>
    <lineage>
        <taxon>Eukaryota</taxon>
        <taxon>Fungi</taxon>
        <taxon>Dikarya</taxon>
        <taxon>Ascomycota</taxon>
        <taxon>Pezizomycotina</taxon>
        <taxon>Sordariomycetes</taxon>
        <taxon>Sordariomycetidae</taxon>
        <taxon>Sordariales</taxon>
        <taxon>Lasiosphaeriaceae</taxon>
        <taxon>Cercophora</taxon>
    </lineage>
</organism>
<keyword evidence="1" id="KW-0812">Transmembrane</keyword>
<name>A0AA39Y1V2_9PEZI</name>
<dbReference type="AlphaFoldDB" id="A0AA39Y1V2"/>
<keyword evidence="1" id="KW-0472">Membrane</keyword>
<sequence>MATPSPLDRLSTSALESLPSSPRHQQSQLSALHSALRAHADALLAAITSNPFPRVSPVEAEIEIASALDAVRHFYDGIDAKREHEAEYALAKGRSDEGRRVGVGIVVVRPGWHTRLWGVVCAVAAAVKGGNCVVLELPQEEGGHRVDDVLREMLSKAMDGNTFWVSEDVVEDEEVLKGAVVVDQRGDGGPVSSTRELVSSSGARVVAVVDRTADVEEAARVITTARFSFGGMSPYAPDLVLVNEFVKAKFYEACSRYATRAFADRASSAVEELGPVDMAVAKAEAEKQVVSFGGQGFKLLEILDRDTPLLKMKISGQYLPIATCSSLVDAAFSQDFENPLLAGYFFADPASAKYLSQYLPSHISCVNHIPTQLLLGPAAPIAHPPDLVYRYNADMFSLPRPQFVAPPAQTDVLRTAEALLDVGKAKSGKGAASSQKLRTLATRPLKPTGQPKTLETLDFFASGLLLGGGLFLAVALPAIGWTSYVLGRGAFGYLGRLKR</sequence>
<comment type="caution">
    <text evidence="2">The sequence shown here is derived from an EMBL/GenBank/DDBJ whole genome shotgun (WGS) entry which is preliminary data.</text>
</comment>
<keyword evidence="3" id="KW-1185">Reference proteome</keyword>
<protein>
    <submittedName>
        <fullName evidence="2">Aldehyde/histidinol dehydrogenase</fullName>
    </submittedName>
</protein>
<evidence type="ECO:0000313" key="2">
    <source>
        <dbReference type="EMBL" id="KAK0643005.1"/>
    </source>
</evidence>
<evidence type="ECO:0000256" key="1">
    <source>
        <dbReference type="SAM" id="Phobius"/>
    </source>
</evidence>
<dbReference type="Gene3D" id="3.40.309.10">
    <property type="entry name" value="Aldehyde Dehydrogenase, Chain A, domain 2"/>
    <property type="match status" value="1"/>
</dbReference>
<dbReference type="InterPro" id="IPR016162">
    <property type="entry name" value="Ald_DH_N"/>
</dbReference>
<dbReference type="PANTHER" id="PTHR43111:SF1">
    <property type="entry name" value="ALDEHYDE DEHYDROGENASE B-RELATED"/>
    <property type="match status" value="1"/>
</dbReference>
<dbReference type="PANTHER" id="PTHR43111">
    <property type="entry name" value="ALDEHYDE DEHYDROGENASE B-RELATED"/>
    <property type="match status" value="1"/>
</dbReference>
<dbReference type="Gene3D" id="3.40.605.10">
    <property type="entry name" value="Aldehyde Dehydrogenase, Chain A, domain 1"/>
    <property type="match status" value="1"/>
</dbReference>
<proteinExistence type="predicted"/>
<keyword evidence="1" id="KW-1133">Transmembrane helix</keyword>
<evidence type="ECO:0000313" key="3">
    <source>
        <dbReference type="Proteomes" id="UP001174936"/>
    </source>
</evidence>
<dbReference type="InterPro" id="IPR016163">
    <property type="entry name" value="Ald_DH_C"/>
</dbReference>
<dbReference type="Proteomes" id="UP001174936">
    <property type="component" value="Unassembled WGS sequence"/>
</dbReference>
<accession>A0AA39Y1V2</accession>
<gene>
    <name evidence="2" type="ORF">B0T16DRAFT_459199</name>
</gene>
<dbReference type="GO" id="GO:0016620">
    <property type="term" value="F:oxidoreductase activity, acting on the aldehyde or oxo group of donors, NAD or NADP as acceptor"/>
    <property type="evidence" value="ECO:0007669"/>
    <property type="project" value="InterPro"/>
</dbReference>
<dbReference type="SUPFAM" id="SSF53720">
    <property type="entry name" value="ALDH-like"/>
    <property type="match status" value="1"/>
</dbReference>
<feature type="transmembrane region" description="Helical" evidence="1">
    <location>
        <begin position="459"/>
        <end position="486"/>
    </location>
</feature>